<dbReference type="Pfam" id="PF01569">
    <property type="entry name" value="PAP2"/>
    <property type="match status" value="1"/>
</dbReference>
<sequence length="171" mass="18079">MSPWLIRLDARDRALFARLALRSTTARSRRRFWTSLTHLGGARASIGLALTQSLLPDGSFALSWRTLCLLGLSHLVVQLIKRSVGRPRPSAGESSGALVLVPDRFSFPSGHACAAMALALGVASAVPALTVPLLIAALLVGFSRVMLGVHYPGDVLMGQAIALISAYPILG</sequence>
<dbReference type="GO" id="GO:0016787">
    <property type="term" value="F:hydrolase activity"/>
    <property type="evidence" value="ECO:0007669"/>
    <property type="project" value="UniProtKB-KW"/>
</dbReference>
<reference evidence="9 10" key="1">
    <citation type="submission" date="2020-05" db="EMBL/GenBank/DDBJ databases">
        <title>Complete genome sequence of Gemmatimonas greenlandica TET16.</title>
        <authorList>
            <person name="Zeng Y."/>
        </authorList>
    </citation>
    <scope>NUCLEOTIDE SEQUENCE [LARGE SCALE GENOMIC DNA]</scope>
    <source>
        <strain evidence="9 10">TET16</strain>
    </source>
</reference>
<dbReference type="PANTHER" id="PTHR14969:SF62">
    <property type="entry name" value="DECAPRENYLPHOSPHORYL-5-PHOSPHORIBOSE PHOSPHATASE RV3807C-RELATED"/>
    <property type="match status" value="1"/>
</dbReference>
<dbReference type="InterPro" id="IPR036938">
    <property type="entry name" value="PAP2/HPO_sf"/>
</dbReference>
<dbReference type="InterPro" id="IPR000326">
    <property type="entry name" value="PAP2/HPO"/>
</dbReference>
<evidence type="ECO:0000256" key="5">
    <source>
        <dbReference type="ARBA" id="ARBA00022989"/>
    </source>
</evidence>
<evidence type="ECO:0000313" key="10">
    <source>
        <dbReference type="Proteomes" id="UP000500938"/>
    </source>
</evidence>
<evidence type="ECO:0000256" key="3">
    <source>
        <dbReference type="ARBA" id="ARBA00022692"/>
    </source>
</evidence>
<organism evidence="9 10">
    <name type="scientific">Gemmatimonas groenlandica</name>
    <dbReference type="NCBI Taxonomy" id="2732249"/>
    <lineage>
        <taxon>Bacteria</taxon>
        <taxon>Pseudomonadati</taxon>
        <taxon>Gemmatimonadota</taxon>
        <taxon>Gemmatimonadia</taxon>
        <taxon>Gemmatimonadales</taxon>
        <taxon>Gemmatimonadaceae</taxon>
        <taxon>Gemmatimonas</taxon>
    </lineage>
</organism>
<name>A0A6M4IL13_9BACT</name>
<dbReference type="RefSeq" id="WP_171223996.1">
    <property type="nucleotide sequence ID" value="NZ_CP053085.1"/>
</dbReference>
<comment type="subcellular location">
    <subcellularLocation>
        <location evidence="1">Cell membrane</location>
        <topology evidence="1">Multi-pass membrane protein</topology>
    </subcellularLocation>
</comment>
<evidence type="ECO:0000256" key="1">
    <source>
        <dbReference type="ARBA" id="ARBA00004651"/>
    </source>
</evidence>
<dbReference type="EMBL" id="CP053085">
    <property type="protein sequence ID" value="QJR34569.1"/>
    <property type="molecule type" value="Genomic_DNA"/>
</dbReference>
<proteinExistence type="predicted"/>
<dbReference type="KEGG" id="ggr:HKW67_03065"/>
<evidence type="ECO:0000256" key="4">
    <source>
        <dbReference type="ARBA" id="ARBA00022801"/>
    </source>
</evidence>
<feature type="domain" description="Phosphatidic acid phosphatase type 2/haloperoxidase" evidence="8">
    <location>
        <begin position="61"/>
        <end position="170"/>
    </location>
</feature>
<dbReference type="AlphaFoldDB" id="A0A6M4IL13"/>
<keyword evidence="4" id="KW-0378">Hydrolase</keyword>
<keyword evidence="5 7" id="KW-1133">Transmembrane helix</keyword>
<keyword evidence="6 7" id="KW-0472">Membrane</keyword>
<protein>
    <submittedName>
        <fullName evidence="9">Phosphatase PAP2 family protein</fullName>
    </submittedName>
</protein>
<dbReference type="SUPFAM" id="SSF48317">
    <property type="entry name" value="Acid phosphatase/Vanadium-dependent haloperoxidase"/>
    <property type="match status" value="1"/>
</dbReference>
<keyword evidence="3 7" id="KW-0812">Transmembrane</keyword>
<gene>
    <name evidence="9" type="ORF">HKW67_03065</name>
</gene>
<dbReference type="GO" id="GO:0005886">
    <property type="term" value="C:plasma membrane"/>
    <property type="evidence" value="ECO:0007669"/>
    <property type="project" value="UniProtKB-SubCell"/>
</dbReference>
<evidence type="ECO:0000256" key="7">
    <source>
        <dbReference type="SAM" id="Phobius"/>
    </source>
</evidence>
<evidence type="ECO:0000259" key="8">
    <source>
        <dbReference type="SMART" id="SM00014"/>
    </source>
</evidence>
<feature type="transmembrane region" description="Helical" evidence="7">
    <location>
        <begin position="114"/>
        <end position="139"/>
    </location>
</feature>
<evidence type="ECO:0000313" key="9">
    <source>
        <dbReference type="EMBL" id="QJR34569.1"/>
    </source>
</evidence>
<evidence type="ECO:0000256" key="2">
    <source>
        <dbReference type="ARBA" id="ARBA00022475"/>
    </source>
</evidence>
<feature type="transmembrane region" description="Helical" evidence="7">
    <location>
        <begin position="151"/>
        <end position="170"/>
    </location>
</feature>
<dbReference type="Proteomes" id="UP000500938">
    <property type="component" value="Chromosome"/>
</dbReference>
<keyword evidence="2" id="KW-1003">Cell membrane</keyword>
<dbReference type="SMART" id="SM00014">
    <property type="entry name" value="acidPPc"/>
    <property type="match status" value="1"/>
</dbReference>
<dbReference type="Gene3D" id="1.20.144.10">
    <property type="entry name" value="Phosphatidic acid phosphatase type 2/haloperoxidase"/>
    <property type="match status" value="1"/>
</dbReference>
<evidence type="ECO:0000256" key="6">
    <source>
        <dbReference type="ARBA" id="ARBA00023136"/>
    </source>
</evidence>
<keyword evidence="10" id="KW-1185">Reference proteome</keyword>
<accession>A0A6M4IL13</accession>
<dbReference type="PANTHER" id="PTHR14969">
    <property type="entry name" value="SPHINGOSINE-1-PHOSPHATE PHOSPHOHYDROLASE"/>
    <property type="match status" value="1"/>
</dbReference>